<feature type="transmembrane region" description="Helical" evidence="6">
    <location>
        <begin position="494"/>
        <end position="513"/>
    </location>
</feature>
<keyword evidence="9" id="KW-1185">Reference proteome</keyword>
<evidence type="ECO:0000313" key="9">
    <source>
        <dbReference type="Proteomes" id="UP001295423"/>
    </source>
</evidence>
<comment type="caution">
    <text evidence="8">The sequence shown here is derived from an EMBL/GenBank/DDBJ whole genome shotgun (WGS) entry which is preliminary data.</text>
</comment>
<evidence type="ECO:0000259" key="7">
    <source>
        <dbReference type="Pfam" id="PF01490"/>
    </source>
</evidence>
<dbReference type="GO" id="GO:0016020">
    <property type="term" value="C:membrane"/>
    <property type="evidence" value="ECO:0007669"/>
    <property type="project" value="UniProtKB-SubCell"/>
</dbReference>
<feature type="transmembrane region" description="Helical" evidence="6">
    <location>
        <begin position="355"/>
        <end position="373"/>
    </location>
</feature>
<feature type="transmembrane region" description="Helical" evidence="6">
    <location>
        <begin position="228"/>
        <end position="247"/>
    </location>
</feature>
<keyword evidence="2 6" id="KW-0812">Transmembrane</keyword>
<keyword evidence="4 6" id="KW-0472">Membrane</keyword>
<dbReference type="Proteomes" id="UP001295423">
    <property type="component" value="Unassembled WGS sequence"/>
</dbReference>
<protein>
    <recommendedName>
        <fullName evidence="7">Amino acid transporter transmembrane domain-containing protein</fullName>
    </recommendedName>
</protein>
<reference evidence="8" key="1">
    <citation type="submission" date="2023-08" db="EMBL/GenBank/DDBJ databases">
        <authorList>
            <person name="Audoor S."/>
            <person name="Bilcke G."/>
        </authorList>
    </citation>
    <scope>NUCLEOTIDE SEQUENCE</scope>
</reference>
<feature type="transmembrane region" description="Helical" evidence="6">
    <location>
        <begin position="202"/>
        <end position="221"/>
    </location>
</feature>
<feature type="transmembrane region" description="Helical" evidence="6">
    <location>
        <begin position="299"/>
        <end position="324"/>
    </location>
</feature>
<keyword evidence="3 6" id="KW-1133">Transmembrane helix</keyword>
<feature type="transmembrane region" description="Helical" evidence="6">
    <location>
        <begin position="584"/>
        <end position="604"/>
    </location>
</feature>
<feature type="compositionally biased region" description="Basic and acidic residues" evidence="5">
    <location>
        <begin position="123"/>
        <end position="133"/>
    </location>
</feature>
<evidence type="ECO:0000313" key="8">
    <source>
        <dbReference type="EMBL" id="CAJ1953921.1"/>
    </source>
</evidence>
<evidence type="ECO:0000256" key="6">
    <source>
        <dbReference type="SAM" id="Phobius"/>
    </source>
</evidence>
<feature type="transmembrane region" description="Helical" evidence="6">
    <location>
        <begin position="162"/>
        <end position="182"/>
    </location>
</feature>
<feature type="transmembrane region" description="Helical" evidence="6">
    <location>
        <begin position="42"/>
        <end position="62"/>
    </location>
</feature>
<gene>
    <name evidence="8" type="ORF">CYCCA115_LOCUS14519</name>
</gene>
<evidence type="ECO:0000256" key="5">
    <source>
        <dbReference type="SAM" id="MobiDB-lite"/>
    </source>
</evidence>
<name>A0AAD2FWH7_9STRA</name>
<dbReference type="AlphaFoldDB" id="A0AAD2FWH7"/>
<feature type="domain" description="Amino acid transporter transmembrane" evidence="7">
    <location>
        <begin position="12"/>
        <end position="72"/>
    </location>
</feature>
<dbReference type="PANTHER" id="PTHR22950">
    <property type="entry name" value="AMINO ACID TRANSPORTER"/>
    <property type="match status" value="1"/>
</dbReference>
<dbReference type="Pfam" id="PF01490">
    <property type="entry name" value="Aa_trans"/>
    <property type="match status" value="2"/>
</dbReference>
<evidence type="ECO:0000256" key="1">
    <source>
        <dbReference type="ARBA" id="ARBA00004141"/>
    </source>
</evidence>
<dbReference type="InterPro" id="IPR013057">
    <property type="entry name" value="AA_transpt_TM"/>
</dbReference>
<organism evidence="8 9">
    <name type="scientific">Cylindrotheca closterium</name>
    <dbReference type="NCBI Taxonomy" id="2856"/>
    <lineage>
        <taxon>Eukaryota</taxon>
        <taxon>Sar</taxon>
        <taxon>Stramenopiles</taxon>
        <taxon>Ochrophyta</taxon>
        <taxon>Bacillariophyta</taxon>
        <taxon>Bacillariophyceae</taxon>
        <taxon>Bacillariophycidae</taxon>
        <taxon>Bacillariales</taxon>
        <taxon>Bacillariaceae</taxon>
        <taxon>Cylindrotheca</taxon>
    </lineage>
</organism>
<evidence type="ECO:0000256" key="2">
    <source>
        <dbReference type="ARBA" id="ARBA00022692"/>
    </source>
</evidence>
<feature type="transmembrane region" description="Helical" evidence="6">
    <location>
        <begin position="267"/>
        <end position="287"/>
    </location>
</feature>
<feature type="compositionally biased region" description="Low complexity" evidence="5">
    <location>
        <begin position="101"/>
        <end position="122"/>
    </location>
</feature>
<dbReference type="PANTHER" id="PTHR22950:SF681">
    <property type="entry name" value="SH2 DOMAIN-CONTAINING PROTEIN"/>
    <property type="match status" value="1"/>
</dbReference>
<comment type="subcellular location">
    <subcellularLocation>
        <location evidence="1">Membrane</location>
        <topology evidence="1">Multi-pass membrane protein</topology>
    </subcellularLocation>
</comment>
<feature type="region of interest" description="Disordered" evidence="5">
    <location>
        <begin position="79"/>
        <end position="137"/>
    </location>
</feature>
<feature type="region of interest" description="Disordered" evidence="5">
    <location>
        <begin position="547"/>
        <end position="567"/>
    </location>
</feature>
<feature type="transmembrane region" description="Helical" evidence="6">
    <location>
        <begin position="519"/>
        <end position="541"/>
    </location>
</feature>
<proteinExistence type="predicted"/>
<evidence type="ECO:0000256" key="3">
    <source>
        <dbReference type="ARBA" id="ARBA00022989"/>
    </source>
</evidence>
<sequence length="614" mass="67271">MTVLPGRSNNGGTSAWQAFISLLKGYVGPGCLSLPWAISQLGIPFGAISVFVVSYWTSMNIWHVVELKRMYQEELEASAATTANNEPHGPSDAAVDSNGDSTTNTTTTTTTTSTTLQLQQQEQQDHNDPETTHDAFGTQPSSIIITYPDVGHWLYGKRFAQFLTSMICVQQLAVCTVFLSFIGENLGAALEQLLGEKLDHTLVITFVLPCALLLTTSLSNLKVLAPVMTLATLALFAGFAVLFVLVFQAWPQRPQPYLTEIQDWGNLPLAICAILFSFEGICLILPIETSMTYGKEQFGLVFCSAMAASALIFASVASFCVMAFGRVSSGSITAFLVQQQQQQQHGEEKEENLQILNMANLLVSLAVLLTYPLQLFPSYELVGPSVAKYFTKGSRTRTSTIIDDETEENGYVAANSDDEGGIDALTDRLSSSVELSPAERPFSDEDDDMEQAAVARRSSEEIPIAATLNLQDATTHPETSYWNYYGTSYGDTPAVRIGLVFITYSFAIVVPNVQLLVSLAGAVSGSATGLLVPPLLQLAHWKKKEQQERQRQLEEEEESSSTPPPPPQHVAYGSWYYQRRRMQCYILFMMGCLVLVIGTVSALWDIIKVYRGVG</sequence>
<accession>A0AAD2FWH7</accession>
<feature type="domain" description="Amino acid transporter transmembrane" evidence="7">
    <location>
        <begin position="144"/>
        <end position="547"/>
    </location>
</feature>
<dbReference type="EMBL" id="CAKOGP040001847">
    <property type="protein sequence ID" value="CAJ1953921.1"/>
    <property type="molecule type" value="Genomic_DNA"/>
</dbReference>
<dbReference type="GO" id="GO:0015179">
    <property type="term" value="F:L-amino acid transmembrane transporter activity"/>
    <property type="evidence" value="ECO:0007669"/>
    <property type="project" value="TreeGrafter"/>
</dbReference>
<evidence type="ECO:0000256" key="4">
    <source>
        <dbReference type="ARBA" id="ARBA00023136"/>
    </source>
</evidence>